<dbReference type="Gene3D" id="1.10.287.130">
    <property type="match status" value="1"/>
</dbReference>
<dbReference type="SMART" id="SM00388">
    <property type="entry name" value="HisKA"/>
    <property type="match status" value="1"/>
</dbReference>
<comment type="caution">
    <text evidence="14">The sequence shown here is derived from an EMBL/GenBank/DDBJ whole genome shotgun (WGS) entry which is preliminary data.</text>
</comment>
<keyword evidence="11" id="KW-1133">Transmembrane helix</keyword>
<dbReference type="InterPro" id="IPR005467">
    <property type="entry name" value="His_kinase_dom"/>
</dbReference>
<dbReference type="SMART" id="SM00448">
    <property type="entry name" value="REC"/>
    <property type="match status" value="1"/>
</dbReference>
<comment type="catalytic activity">
    <reaction evidence="1">
        <text>ATP + protein L-histidine = ADP + protein N-phospho-L-histidine.</text>
        <dbReference type="EC" id="2.7.13.3"/>
    </reaction>
</comment>
<name>A0A6A7XZX3_9HYPH</name>
<keyword evidence="11" id="KW-0812">Transmembrane</keyword>
<dbReference type="InterPro" id="IPR003661">
    <property type="entry name" value="HisK_dim/P_dom"/>
</dbReference>
<dbReference type="InterPro" id="IPR001789">
    <property type="entry name" value="Sig_transdc_resp-reg_receiver"/>
</dbReference>
<evidence type="ECO:0000256" key="6">
    <source>
        <dbReference type="ARBA" id="ARBA00022777"/>
    </source>
</evidence>
<feature type="domain" description="Histidine kinase" evidence="12">
    <location>
        <begin position="248"/>
        <end position="473"/>
    </location>
</feature>
<dbReference type="CDD" id="cd19410">
    <property type="entry name" value="HK9-like_sensor"/>
    <property type="match status" value="1"/>
</dbReference>
<dbReference type="PROSITE" id="PS50110">
    <property type="entry name" value="RESPONSE_REGULATORY"/>
    <property type="match status" value="1"/>
</dbReference>
<feature type="domain" description="Response regulatory" evidence="13">
    <location>
        <begin position="497"/>
        <end position="612"/>
    </location>
</feature>
<dbReference type="InterPro" id="IPR004358">
    <property type="entry name" value="Sig_transdc_His_kin-like_C"/>
</dbReference>
<keyword evidence="3 9" id="KW-0597">Phosphoprotein</keyword>
<evidence type="ECO:0000256" key="8">
    <source>
        <dbReference type="ARBA" id="ARBA00023012"/>
    </source>
</evidence>
<organism evidence="14 15">
    <name type="scientific">Segnochrobactrum spirostomi</name>
    <dbReference type="NCBI Taxonomy" id="2608987"/>
    <lineage>
        <taxon>Bacteria</taxon>
        <taxon>Pseudomonadati</taxon>
        <taxon>Pseudomonadota</taxon>
        <taxon>Alphaproteobacteria</taxon>
        <taxon>Hyphomicrobiales</taxon>
        <taxon>Segnochrobactraceae</taxon>
        <taxon>Segnochrobactrum</taxon>
    </lineage>
</organism>
<evidence type="ECO:0000313" key="14">
    <source>
        <dbReference type="EMBL" id="MQT11677.1"/>
    </source>
</evidence>
<dbReference type="InterPro" id="IPR003594">
    <property type="entry name" value="HATPase_dom"/>
</dbReference>
<dbReference type="EC" id="2.7.13.3" evidence="2"/>
<dbReference type="InterPro" id="IPR011006">
    <property type="entry name" value="CheY-like_superfamily"/>
</dbReference>
<dbReference type="SUPFAM" id="SSF55874">
    <property type="entry name" value="ATPase domain of HSP90 chaperone/DNA topoisomerase II/histidine kinase"/>
    <property type="match status" value="1"/>
</dbReference>
<dbReference type="AlphaFoldDB" id="A0A6A7XZX3"/>
<dbReference type="InterPro" id="IPR007891">
    <property type="entry name" value="CHASE3"/>
</dbReference>
<dbReference type="PANTHER" id="PTHR43065">
    <property type="entry name" value="SENSOR HISTIDINE KINASE"/>
    <property type="match status" value="1"/>
</dbReference>
<dbReference type="PANTHER" id="PTHR43065:SF46">
    <property type="entry name" value="C4-DICARBOXYLATE TRANSPORT SENSOR PROTEIN DCTB"/>
    <property type="match status" value="1"/>
</dbReference>
<feature type="coiled-coil region" evidence="10">
    <location>
        <begin position="212"/>
        <end position="239"/>
    </location>
</feature>
<dbReference type="EMBL" id="VWNA01000001">
    <property type="protein sequence ID" value="MQT11677.1"/>
    <property type="molecule type" value="Genomic_DNA"/>
</dbReference>
<keyword evidence="7" id="KW-0067">ATP-binding</keyword>
<dbReference type="SUPFAM" id="SSF52172">
    <property type="entry name" value="CheY-like"/>
    <property type="match status" value="1"/>
</dbReference>
<accession>A0A6A7XZX3</accession>
<dbReference type="Pfam" id="PF05227">
    <property type="entry name" value="CHASE3"/>
    <property type="match status" value="1"/>
</dbReference>
<evidence type="ECO:0000259" key="13">
    <source>
        <dbReference type="PROSITE" id="PS50110"/>
    </source>
</evidence>
<evidence type="ECO:0000256" key="5">
    <source>
        <dbReference type="ARBA" id="ARBA00022741"/>
    </source>
</evidence>
<dbReference type="GO" id="GO:0005524">
    <property type="term" value="F:ATP binding"/>
    <property type="evidence" value="ECO:0007669"/>
    <property type="project" value="UniProtKB-KW"/>
</dbReference>
<sequence>MPLSGRPTGSRFPRIAALILLLLLVGSGLWLSVEQRTTVHWVRHTIEVQNHLSELKVLLLDAESARRGFIIRRDPDEESRYRSAAARIPTGLDELEKLTADNPRQRATLATLKPAIATSLGNAEKIVGLIKSDQRGAAGEVFSSPANQDTLQEIAASLAAMRAEEDQLLAERAVRADRLVTILQIGMVLVGLLICALAYVYIRDVRERMIALQKANLDLVTEARERAAAEAQVRQLQRLETLGQLTGGIAHDFNNMLAIVIGFLGIAKRRIAGNALSAADQAIDNAMDGARRAATLTARLLAYSRRQPLEPKVLDVNRLVGGMSDLLRRAISEPVSIEIVQGGGLWRTFADPAQLENALLNLAVNARDAMPGGGRLTIETANAFLDEAYARAHDEVAAGQYVMVSVTDTGTGIPPDIIDKVFEPFFTTKGVGEGTGLGLSQVFGFVKQSSGHVKVYSEVGHGTSVKIYLPRHTSEEADLWGGTPADSTVPAKGSGQRILVAEDEPAVLASTSEALRELGYTVIAAGGAREALRRLEVEPDIDLLMTDVVMPEMNGRQLAEAALALKPSLKVLYTTGYTRNAVVHNGVLDRGTALLQKPFTLEELARKVDETLR</sequence>
<protein>
    <recommendedName>
        <fullName evidence="2">histidine kinase</fullName>
        <ecNumber evidence="2">2.7.13.3</ecNumber>
    </recommendedName>
</protein>
<dbReference type="RefSeq" id="WP_153478621.1">
    <property type="nucleotide sequence ID" value="NZ_VWNA01000001.1"/>
</dbReference>
<dbReference type="InterPro" id="IPR036890">
    <property type="entry name" value="HATPase_C_sf"/>
</dbReference>
<feature type="transmembrane region" description="Helical" evidence="11">
    <location>
        <begin position="179"/>
        <end position="202"/>
    </location>
</feature>
<evidence type="ECO:0000256" key="4">
    <source>
        <dbReference type="ARBA" id="ARBA00022679"/>
    </source>
</evidence>
<evidence type="ECO:0000256" key="9">
    <source>
        <dbReference type="PROSITE-ProRule" id="PRU00169"/>
    </source>
</evidence>
<dbReference type="Pfam" id="PF00072">
    <property type="entry name" value="Response_reg"/>
    <property type="match status" value="1"/>
</dbReference>
<evidence type="ECO:0000256" key="1">
    <source>
        <dbReference type="ARBA" id="ARBA00000085"/>
    </source>
</evidence>
<dbReference type="PRINTS" id="PR00344">
    <property type="entry name" value="BCTRLSENSOR"/>
</dbReference>
<keyword evidence="8" id="KW-0902">Two-component regulatory system</keyword>
<dbReference type="GO" id="GO:0000155">
    <property type="term" value="F:phosphorelay sensor kinase activity"/>
    <property type="evidence" value="ECO:0007669"/>
    <property type="project" value="InterPro"/>
</dbReference>
<evidence type="ECO:0000313" key="15">
    <source>
        <dbReference type="Proteomes" id="UP000332515"/>
    </source>
</evidence>
<reference evidence="14 15" key="1">
    <citation type="submission" date="2019-09" db="EMBL/GenBank/DDBJ databases">
        <title>Segnochrobactrum spirostomi gen. nov., sp. nov., isolated from the ciliate Spirostomum cf. yagiui and description of a novel family, Segnochrobactraceae fam. nov. within the order Rhizobiales of the class Alphaproteobacteria.</title>
        <authorList>
            <person name="Akter S."/>
            <person name="Shazib S.U.A."/>
            <person name="Shin M.K."/>
        </authorList>
    </citation>
    <scope>NUCLEOTIDE SEQUENCE [LARGE SCALE GENOMIC DNA]</scope>
    <source>
        <strain evidence="14 15">Sp-1</strain>
    </source>
</reference>
<dbReference type="Proteomes" id="UP000332515">
    <property type="component" value="Unassembled WGS sequence"/>
</dbReference>
<keyword evidence="6" id="KW-0418">Kinase</keyword>
<evidence type="ECO:0000256" key="7">
    <source>
        <dbReference type="ARBA" id="ARBA00022840"/>
    </source>
</evidence>
<keyword evidence="11" id="KW-0472">Membrane</keyword>
<gene>
    <name evidence="14" type="ORF">F0357_03100</name>
</gene>
<evidence type="ECO:0000256" key="2">
    <source>
        <dbReference type="ARBA" id="ARBA00012438"/>
    </source>
</evidence>
<proteinExistence type="predicted"/>
<dbReference type="CDD" id="cd16919">
    <property type="entry name" value="HATPase_CckA-like"/>
    <property type="match status" value="1"/>
</dbReference>
<evidence type="ECO:0000259" key="12">
    <source>
        <dbReference type="PROSITE" id="PS50109"/>
    </source>
</evidence>
<dbReference type="InterPro" id="IPR036097">
    <property type="entry name" value="HisK_dim/P_sf"/>
</dbReference>
<feature type="transmembrane region" description="Helical" evidence="11">
    <location>
        <begin position="12"/>
        <end position="33"/>
    </location>
</feature>
<dbReference type="Pfam" id="PF02518">
    <property type="entry name" value="HATPase_c"/>
    <property type="match status" value="1"/>
</dbReference>
<dbReference type="Gene3D" id="3.30.565.10">
    <property type="entry name" value="Histidine kinase-like ATPase, C-terminal domain"/>
    <property type="match status" value="1"/>
</dbReference>
<dbReference type="Gene3D" id="3.40.50.2300">
    <property type="match status" value="1"/>
</dbReference>
<evidence type="ECO:0000256" key="10">
    <source>
        <dbReference type="SAM" id="Coils"/>
    </source>
</evidence>
<evidence type="ECO:0000256" key="11">
    <source>
        <dbReference type="SAM" id="Phobius"/>
    </source>
</evidence>
<dbReference type="SUPFAM" id="SSF47384">
    <property type="entry name" value="Homodimeric domain of signal transducing histidine kinase"/>
    <property type="match status" value="1"/>
</dbReference>
<keyword evidence="15" id="KW-1185">Reference proteome</keyword>
<evidence type="ECO:0000256" key="3">
    <source>
        <dbReference type="ARBA" id="ARBA00022553"/>
    </source>
</evidence>
<keyword evidence="10" id="KW-0175">Coiled coil</keyword>
<feature type="modified residue" description="4-aspartylphosphate" evidence="9">
    <location>
        <position position="547"/>
    </location>
</feature>
<keyword evidence="5" id="KW-0547">Nucleotide-binding</keyword>
<keyword evidence="4" id="KW-0808">Transferase</keyword>
<dbReference type="SMART" id="SM00387">
    <property type="entry name" value="HATPase_c"/>
    <property type="match status" value="1"/>
</dbReference>
<dbReference type="PROSITE" id="PS50109">
    <property type="entry name" value="HIS_KIN"/>
    <property type="match status" value="1"/>
</dbReference>